<dbReference type="GO" id="GO:0061630">
    <property type="term" value="F:ubiquitin protein ligase activity"/>
    <property type="evidence" value="ECO:0007669"/>
    <property type="project" value="InterPro"/>
</dbReference>
<sequence>MDPQQVNNDEIRDNLSRSRSSLSAHFPQIPSSMHDGIQSFFGGSNTEYQNQSTSASFPNDRVSMSSFDENHEATDADGNERDQLLGSQRNIRENLQHFRNSLDNTREGQTVVSITKSIFPFLALFAANFVFDHLYEIFQFIVVYLIFVQADVIVQKMMAGGIANKIFQVVYFFGYTIVTVVYLRNYSLDDFEFSNTFGLNISYFMSGEYKELSMSSTLYGVVMTDTFFKLITILPKSLIVIVPDTYVTTSFKRKVLQLLEYCSQLYRCALPFGPWLRHFLFSNPGSGVMIYFFSISYFSLKVGEVYRYSLSVKKSVGNLLTVFVSYVLSKLILYSFRTAQ</sequence>
<gene>
    <name evidence="8" type="ORF">CELE_ZC13.1</name>
    <name evidence="8 10" type="ORF">ZC13.1</name>
</gene>
<dbReference type="Bgee" id="WBGene00022502">
    <property type="expression patterns" value="Expressed in pharyngeal muscle cell (C elegans) and 3 other cell types or tissues"/>
</dbReference>
<dbReference type="PANTHER" id="PTHR15860:SF0">
    <property type="entry name" value="LP20373P"/>
    <property type="match status" value="1"/>
</dbReference>
<proteinExistence type="predicted"/>
<dbReference type="PANTHER" id="PTHR15860">
    <property type="entry name" value="UNCHARACTERIZED RING FINGER-CONTAINING PROTEIN"/>
    <property type="match status" value="1"/>
</dbReference>
<dbReference type="ExpressionAtlas" id="H2KZZ7">
    <property type="expression patterns" value="baseline and differential"/>
</dbReference>
<dbReference type="GO" id="GO:0016020">
    <property type="term" value="C:membrane"/>
    <property type="evidence" value="ECO:0007669"/>
    <property type="project" value="UniProtKB-SubCell"/>
</dbReference>
<keyword evidence="4 7" id="KW-1133">Transmembrane helix</keyword>
<evidence type="ECO:0000256" key="6">
    <source>
        <dbReference type="SAM" id="MobiDB-lite"/>
    </source>
</evidence>
<name>H2KZZ7_CAEEL</name>
<feature type="compositionally biased region" description="Polar residues" evidence="6">
    <location>
        <begin position="41"/>
        <end position="67"/>
    </location>
</feature>
<evidence type="ECO:0000256" key="2">
    <source>
        <dbReference type="ARBA" id="ARBA00022692"/>
    </source>
</evidence>
<dbReference type="GO" id="GO:1904294">
    <property type="term" value="P:positive regulation of ERAD pathway"/>
    <property type="evidence" value="ECO:0007669"/>
    <property type="project" value="InterPro"/>
</dbReference>
<feature type="transmembrane region" description="Helical" evidence="7">
    <location>
        <begin position="279"/>
        <end position="298"/>
    </location>
</feature>
<keyword evidence="9" id="KW-1185">Reference proteome</keyword>
<feature type="transmembrane region" description="Helical" evidence="7">
    <location>
        <begin position="137"/>
        <end position="154"/>
    </location>
</feature>
<dbReference type="EMBL" id="BX284606">
    <property type="protein sequence ID" value="CCD70623.1"/>
    <property type="molecule type" value="Genomic_DNA"/>
</dbReference>
<feature type="compositionally biased region" description="Basic and acidic residues" evidence="6">
    <location>
        <begin position="68"/>
        <end position="81"/>
    </location>
</feature>
<evidence type="ECO:0000313" key="9">
    <source>
        <dbReference type="Proteomes" id="UP000001940"/>
    </source>
</evidence>
<dbReference type="WormBase" id="ZC13.1a">
    <property type="protein sequence ID" value="CE29613"/>
    <property type="gene ID" value="WBGene00022502"/>
</dbReference>
<dbReference type="OrthoDB" id="9049620at2759"/>
<reference evidence="8 9" key="1">
    <citation type="journal article" date="1998" name="Science">
        <title>Genome sequence of the nematode C. elegans: a platform for investigating biology.</title>
        <authorList>
            <consortium name="The C. elegans sequencing consortium"/>
            <person name="Sulson J.E."/>
            <person name="Waterston R."/>
        </authorList>
    </citation>
    <scope>NUCLEOTIDE SEQUENCE [LARGE SCALE GENOMIC DNA]</scope>
    <source>
        <strain evidence="8 9">Bristol N2</strain>
    </source>
</reference>
<evidence type="ECO:0000256" key="7">
    <source>
        <dbReference type="SAM" id="Phobius"/>
    </source>
</evidence>
<keyword evidence="5 7" id="KW-0472">Membrane</keyword>
<keyword evidence="3" id="KW-0833">Ubl conjugation pathway</keyword>
<feature type="transmembrane region" description="Helical" evidence="7">
    <location>
        <begin position="319"/>
        <end position="336"/>
    </location>
</feature>
<evidence type="ECO:0000256" key="5">
    <source>
        <dbReference type="ARBA" id="ARBA00023136"/>
    </source>
</evidence>
<protein>
    <submittedName>
        <fullName evidence="8">RING-type domain-containing protein</fullName>
    </submittedName>
</protein>
<accession>H2KZZ7</accession>
<dbReference type="InterPro" id="IPR044235">
    <property type="entry name" value="RNFT1/2"/>
</dbReference>
<evidence type="ECO:0000313" key="10">
    <source>
        <dbReference type="WormBase" id="ZC13.1a"/>
    </source>
</evidence>
<evidence type="ECO:0000256" key="1">
    <source>
        <dbReference type="ARBA" id="ARBA00004141"/>
    </source>
</evidence>
<dbReference type="AGR" id="WB:WBGene00022502"/>
<evidence type="ECO:0000256" key="4">
    <source>
        <dbReference type="ARBA" id="ARBA00022989"/>
    </source>
</evidence>
<keyword evidence="2 7" id="KW-0812">Transmembrane</keyword>
<evidence type="ECO:0000313" key="8">
    <source>
        <dbReference type="EMBL" id="CCD70623.1"/>
    </source>
</evidence>
<feature type="region of interest" description="Disordered" evidence="6">
    <location>
        <begin position="1"/>
        <end position="81"/>
    </location>
</feature>
<dbReference type="PeptideAtlas" id="H2KZZ7"/>
<feature type="transmembrane region" description="Helical" evidence="7">
    <location>
        <begin position="166"/>
        <end position="183"/>
    </location>
</feature>
<organism evidence="8 9">
    <name type="scientific">Caenorhabditis elegans</name>
    <dbReference type="NCBI Taxonomy" id="6239"/>
    <lineage>
        <taxon>Eukaryota</taxon>
        <taxon>Metazoa</taxon>
        <taxon>Ecdysozoa</taxon>
        <taxon>Nematoda</taxon>
        <taxon>Chromadorea</taxon>
        <taxon>Rhabditida</taxon>
        <taxon>Rhabditina</taxon>
        <taxon>Rhabditomorpha</taxon>
        <taxon>Rhabditoidea</taxon>
        <taxon>Rhabditidae</taxon>
        <taxon>Peloderinae</taxon>
        <taxon>Caenorhabditis</taxon>
    </lineage>
</organism>
<dbReference type="AlphaFoldDB" id="H2KZZ7"/>
<comment type="subcellular location">
    <subcellularLocation>
        <location evidence="1">Membrane</location>
        <topology evidence="1">Multi-pass membrane protein</topology>
    </subcellularLocation>
</comment>
<dbReference type="Proteomes" id="UP000001940">
    <property type="component" value="Chromosome X"/>
</dbReference>
<evidence type="ECO:0000256" key="3">
    <source>
        <dbReference type="ARBA" id="ARBA00022786"/>
    </source>
</evidence>